<name>A0AA88YDT4_PINIB</name>
<evidence type="ECO:0000256" key="17">
    <source>
        <dbReference type="ARBA" id="ARBA00023242"/>
    </source>
</evidence>
<accession>A0AA88YDT4</accession>
<keyword evidence="6" id="KW-0963">Cytoplasm</keyword>
<dbReference type="GO" id="GO:0030014">
    <property type="term" value="C:CCR4-NOT complex"/>
    <property type="evidence" value="ECO:0007669"/>
    <property type="project" value="InterPro"/>
</dbReference>
<evidence type="ECO:0000256" key="1">
    <source>
        <dbReference type="ARBA" id="ARBA00001663"/>
    </source>
</evidence>
<dbReference type="EMBL" id="VSWD01000006">
    <property type="protein sequence ID" value="KAK3099946.1"/>
    <property type="molecule type" value="Genomic_DNA"/>
</dbReference>
<comment type="catalytic activity">
    <reaction evidence="1">
        <text>Exonucleolytic cleavage of poly(A) to 5'-AMP.</text>
        <dbReference type="EC" id="3.1.13.4"/>
    </reaction>
</comment>
<reference evidence="19" key="1">
    <citation type="submission" date="2019-08" db="EMBL/GenBank/DDBJ databases">
        <title>The improved chromosome-level genome for the pearl oyster Pinctada fucata martensii using PacBio sequencing and Hi-C.</title>
        <authorList>
            <person name="Zheng Z."/>
        </authorList>
    </citation>
    <scope>NUCLEOTIDE SEQUENCE</scope>
    <source>
        <strain evidence="19">ZZ-2019</strain>
        <tissue evidence="19">Adductor muscle</tissue>
    </source>
</reference>
<dbReference type="GO" id="GO:0031047">
    <property type="term" value="P:regulatory ncRNA-mediated gene silencing"/>
    <property type="evidence" value="ECO:0007669"/>
    <property type="project" value="UniProtKB-KW"/>
</dbReference>
<gene>
    <name evidence="19" type="ORF">FSP39_012261</name>
</gene>
<dbReference type="InterPro" id="IPR036397">
    <property type="entry name" value="RNaseH_sf"/>
</dbReference>
<keyword evidence="14" id="KW-0805">Transcription regulation</keyword>
<comment type="caution">
    <text evidence="19">The sequence shown here is derived from an EMBL/GenBank/DDBJ whole genome shotgun (WGS) entry which is preliminary data.</text>
</comment>
<dbReference type="GO" id="GO:0005737">
    <property type="term" value="C:cytoplasm"/>
    <property type="evidence" value="ECO:0007669"/>
    <property type="project" value="UniProtKB-SubCell"/>
</dbReference>
<dbReference type="InterPro" id="IPR012337">
    <property type="entry name" value="RNaseH-like_sf"/>
</dbReference>
<dbReference type="GO" id="GO:0005634">
    <property type="term" value="C:nucleus"/>
    <property type="evidence" value="ECO:0007669"/>
    <property type="project" value="UniProtKB-SubCell"/>
</dbReference>
<keyword evidence="10" id="KW-0378">Hydrolase</keyword>
<dbReference type="GO" id="GO:0003723">
    <property type="term" value="F:RNA binding"/>
    <property type="evidence" value="ECO:0007669"/>
    <property type="project" value="UniProtKB-KW"/>
</dbReference>
<dbReference type="Proteomes" id="UP001186944">
    <property type="component" value="Unassembled WGS sequence"/>
</dbReference>
<keyword evidence="8" id="KW-0540">Nuclease</keyword>
<dbReference type="GO" id="GO:0046872">
    <property type="term" value="F:metal ion binding"/>
    <property type="evidence" value="ECO:0007669"/>
    <property type="project" value="UniProtKB-KW"/>
</dbReference>
<evidence type="ECO:0000256" key="4">
    <source>
        <dbReference type="ARBA" id="ARBA00008372"/>
    </source>
</evidence>
<dbReference type="AlphaFoldDB" id="A0AA88YDT4"/>
<keyword evidence="13" id="KW-0694">RNA-binding</keyword>
<keyword evidence="15" id="KW-0943">RNA-mediated gene silencing</keyword>
<dbReference type="InterPro" id="IPR039637">
    <property type="entry name" value="CNOT7/CNOT8/Pop2"/>
</dbReference>
<protein>
    <recommendedName>
        <fullName evidence="5">poly(A)-specific ribonuclease</fullName>
        <ecNumber evidence="5">3.1.13.4</ecNumber>
    </recommendedName>
</protein>
<keyword evidence="20" id="KW-1185">Reference proteome</keyword>
<dbReference type="SUPFAM" id="SSF53098">
    <property type="entry name" value="Ribonuclease H-like"/>
    <property type="match status" value="1"/>
</dbReference>
<evidence type="ECO:0000256" key="9">
    <source>
        <dbReference type="ARBA" id="ARBA00022723"/>
    </source>
</evidence>
<dbReference type="EC" id="3.1.13.4" evidence="5"/>
<evidence type="ECO:0000256" key="12">
    <source>
        <dbReference type="ARBA" id="ARBA00022845"/>
    </source>
</evidence>
<evidence type="ECO:0000256" key="14">
    <source>
        <dbReference type="ARBA" id="ARBA00023015"/>
    </source>
</evidence>
<evidence type="ECO:0000256" key="5">
    <source>
        <dbReference type="ARBA" id="ARBA00012161"/>
    </source>
</evidence>
<dbReference type="PANTHER" id="PTHR10797">
    <property type="entry name" value="CCR4-NOT TRANSCRIPTION COMPLEX SUBUNIT"/>
    <property type="match status" value="1"/>
</dbReference>
<keyword evidence="17" id="KW-0539">Nucleus</keyword>
<evidence type="ECO:0000256" key="10">
    <source>
        <dbReference type="ARBA" id="ARBA00022801"/>
    </source>
</evidence>
<keyword evidence="12" id="KW-0810">Translation regulation</keyword>
<evidence type="ECO:0000313" key="19">
    <source>
        <dbReference type="EMBL" id="KAK3099946.1"/>
    </source>
</evidence>
<keyword evidence="7" id="KW-0678">Repressor</keyword>
<evidence type="ECO:0000256" key="3">
    <source>
        <dbReference type="ARBA" id="ARBA00004496"/>
    </source>
</evidence>
<keyword evidence="11" id="KW-0269">Exonuclease</keyword>
<evidence type="ECO:0000256" key="16">
    <source>
        <dbReference type="ARBA" id="ARBA00023163"/>
    </source>
</evidence>
<evidence type="ECO:0000256" key="8">
    <source>
        <dbReference type="ARBA" id="ARBA00022722"/>
    </source>
</evidence>
<sequence length="301" mass="34333">MPSIAQTEYGIKDVWHGNLEDEFKKIRHVIQQYKFVAMDTEFPGVVARPIGEFRSTADYQYQLLRCNVDLLKIIQVGLTFMDENGQTPSPISTWQFNFKYNLTEDMYAQESIDLLQNSGIQFKKHEEEGIDVIDFAELLMTSGVVLNENVKWLSFHSGYDFGYLLKLLTDTSMPTEEADFFEYLRIYFPNIYDVKYLMKSCKNLKGGLQEVAEQLEITRIGPQHQAGSDSLLTGAAFFKMREMFFEDNIDDAKYCGHLYGLGTSYVQNGAGYESINSFVSQNHNSTPTASSEETNSTPTNS</sequence>
<dbReference type="GO" id="GO:0004535">
    <property type="term" value="F:poly(A)-specific ribonuclease activity"/>
    <property type="evidence" value="ECO:0007669"/>
    <property type="project" value="UniProtKB-EC"/>
</dbReference>
<evidence type="ECO:0000256" key="2">
    <source>
        <dbReference type="ARBA" id="ARBA00004123"/>
    </source>
</evidence>
<evidence type="ECO:0000256" key="15">
    <source>
        <dbReference type="ARBA" id="ARBA00023158"/>
    </source>
</evidence>
<dbReference type="GO" id="GO:0006417">
    <property type="term" value="P:regulation of translation"/>
    <property type="evidence" value="ECO:0007669"/>
    <property type="project" value="UniProtKB-KW"/>
</dbReference>
<feature type="compositionally biased region" description="Low complexity" evidence="18">
    <location>
        <begin position="284"/>
        <end position="301"/>
    </location>
</feature>
<evidence type="ECO:0000256" key="13">
    <source>
        <dbReference type="ARBA" id="ARBA00022884"/>
    </source>
</evidence>
<evidence type="ECO:0000256" key="7">
    <source>
        <dbReference type="ARBA" id="ARBA00022491"/>
    </source>
</evidence>
<feature type="region of interest" description="Disordered" evidence="18">
    <location>
        <begin position="281"/>
        <end position="301"/>
    </location>
</feature>
<comment type="similarity">
    <text evidence="4">Belongs to the CAF1 family.</text>
</comment>
<dbReference type="Pfam" id="PF04857">
    <property type="entry name" value="CAF1"/>
    <property type="match status" value="2"/>
</dbReference>
<keyword evidence="9" id="KW-0479">Metal-binding</keyword>
<evidence type="ECO:0000256" key="11">
    <source>
        <dbReference type="ARBA" id="ARBA00022839"/>
    </source>
</evidence>
<comment type="subcellular location">
    <subcellularLocation>
        <location evidence="3">Cytoplasm</location>
    </subcellularLocation>
    <subcellularLocation>
        <location evidence="2">Nucleus</location>
    </subcellularLocation>
</comment>
<evidence type="ECO:0000256" key="18">
    <source>
        <dbReference type="SAM" id="MobiDB-lite"/>
    </source>
</evidence>
<organism evidence="19 20">
    <name type="scientific">Pinctada imbricata</name>
    <name type="common">Atlantic pearl-oyster</name>
    <name type="synonym">Pinctada martensii</name>
    <dbReference type="NCBI Taxonomy" id="66713"/>
    <lineage>
        <taxon>Eukaryota</taxon>
        <taxon>Metazoa</taxon>
        <taxon>Spiralia</taxon>
        <taxon>Lophotrochozoa</taxon>
        <taxon>Mollusca</taxon>
        <taxon>Bivalvia</taxon>
        <taxon>Autobranchia</taxon>
        <taxon>Pteriomorphia</taxon>
        <taxon>Pterioida</taxon>
        <taxon>Pterioidea</taxon>
        <taxon>Pteriidae</taxon>
        <taxon>Pinctada</taxon>
    </lineage>
</organism>
<proteinExistence type="inferred from homology"/>
<evidence type="ECO:0000313" key="20">
    <source>
        <dbReference type="Proteomes" id="UP001186944"/>
    </source>
</evidence>
<evidence type="ECO:0000256" key="6">
    <source>
        <dbReference type="ARBA" id="ARBA00022490"/>
    </source>
</evidence>
<keyword evidence="16" id="KW-0804">Transcription</keyword>
<dbReference type="FunFam" id="3.30.420.10:FF:000005">
    <property type="entry name" value="CCR4-NOT transcription complex subunit 7"/>
    <property type="match status" value="1"/>
</dbReference>
<dbReference type="Gene3D" id="3.30.420.10">
    <property type="entry name" value="Ribonuclease H-like superfamily/Ribonuclease H"/>
    <property type="match status" value="1"/>
</dbReference>
<dbReference type="InterPro" id="IPR006941">
    <property type="entry name" value="RNase_CAF1"/>
</dbReference>